<reference evidence="1" key="1">
    <citation type="journal article" date="2023" name="Mol. Phylogenet. Evol.">
        <title>Genome-scale phylogeny and comparative genomics of the fungal order Sordariales.</title>
        <authorList>
            <person name="Hensen N."/>
            <person name="Bonometti L."/>
            <person name="Westerberg I."/>
            <person name="Brannstrom I.O."/>
            <person name="Guillou S."/>
            <person name="Cros-Aarteil S."/>
            <person name="Calhoun S."/>
            <person name="Haridas S."/>
            <person name="Kuo A."/>
            <person name="Mondo S."/>
            <person name="Pangilinan J."/>
            <person name="Riley R."/>
            <person name="LaButti K."/>
            <person name="Andreopoulos B."/>
            <person name="Lipzen A."/>
            <person name="Chen C."/>
            <person name="Yan M."/>
            <person name="Daum C."/>
            <person name="Ng V."/>
            <person name="Clum A."/>
            <person name="Steindorff A."/>
            <person name="Ohm R.A."/>
            <person name="Martin F."/>
            <person name="Silar P."/>
            <person name="Natvig D.O."/>
            <person name="Lalanne C."/>
            <person name="Gautier V."/>
            <person name="Ament-Velasquez S.L."/>
            <person name="Kruys A."/>
            <person name="Hutchinson M.I."/>
            <person name="Powell A.J."/>
            <person name="Barry K."/>
            <person name="Miller A.N."/>
            <person name="Grigoriev I.V."/>
            <person name="Debuchy R."/>
            <person name="Gladieux P."/>
            <person name="Hiltunen Thoren M."/>
            <person name="Johannesson H."/>
        </authorList>
    </citation>
    <scope>NUCLEOTIDE SEQUENCE</scope>
    <source>
        <strain evidence="1">PSN309</strain>
    </source>
</reference>
<dbReference type="AlphaFoldDB" id="A0AAN7AGK9"/>
<evidence type="ECO:0000313" key="2">
    <source>
        <dbReference type="Proteomes" id="UP001302126"/>
    </source>
</evidence>
<dbReference type="Proteomes" id="UP001302126">
    <property type="component" value="Unassembled WGS sequence"/>
</dbReference>
<comment type="caution">
    <text evidence="1">The sequence shown here is derived from an EMBL/GenBank/DDBJ whole genome shotgun (WGS) entry which is preliminary data.</text>
</comment>
<proteinExistence type="predicted"/>
<dbReference type="EMBL" id="MU864464">
    <property type="protein sequence ID" value="KAK4185035.1"/>
    <property type="molecule type" value="Genomic_DNA"/>
</dbReference>
<organism evidence="1 2">
    <name type="scientific">Podospora australis</name>
    <dbReference type="NCBI Taxonomy" id="1536484"/>
    <lineage>
        <taxon>Eukaryota</taxon>
        <taxon>Fungi</taxon>
        <taxon>Dikarya</taxon>
        <taxon>Ascomycota</taxon>
        <taxon>Pezizomycotina</taxon>
        <taxon>Sordariomycetes</taxon>
        <taxon>Sordariomycetidae</taxon>
        <taxon>Sordariales</taxon>
        <taxon>Podosporaceae</taxon>
        <taxon>Podospora</taxon>
    </lineage>
</organism>
<evidence type="ECO:0000313" key="1">
    <source>
        <dbReference type="EMBL" id="KAK4185035.1"/>
    </source>
</evidence>
<name>A0AAN7AGK9_9PEZI</name>
<reference evidence="1" key="2">
    <citation type="submission" date="2023-05" db="EMBL/GenBank/DDBJ databases">
        <authorList>
            <consortium name="Lawrence Berkeley National Laboratory"/>
            <person name="Steindorff A."/>
            <person name="Hensen N."/>
            <person name="Bonometti L."/>
            <person name="Westerberg I."/>
            <person name="Brannstrom I.O."/>
            <person name="Guillou S."/>
            <person name="Cros-Aarteil S."/>
            <person name="Calhoun S."/>
            <person name="Haridas S."/>
            <person name="Kuo A."/>
            <person name="Mondo S."/>
            <person name="Pangilinan J."/>
            <person name="Riley R."/>
            <person name="Labutti K."/>
            <person name="Andreopoulos B."/>
            <person name="Lipzen A."/>
            <person name="Chen C."/>
            <person name="Yanf M."/>
            <person name="Daum C."/>
            <person name="Ng V."/>
            <person name="Clum A."/>
            <person name="Ohm R."/>
            <person name="Martin F."/>
            <person name="Silar P."/>
            <person name="Natvig D."/>
            <person name="Lalanne C."/>
            <person name="Gautier V."/>
            <person name="Ament-Velasquez S.L."/>
            <person name="Kruys A."/>
            <person name="Hutchinson M.I."/>
            <person name="Powell A.J."/>
            <person name="Barry K."/>
            <person name="Miller A.N."/>
            <person name="Grigoriev I.V."/>
            <person name="Debuchy R."/>
            <person name="Gladieux P."/>
            <person name="Thoren M.H."/>
            <person name="Johannesson H."/>
        </authorList>
    </citation>
    <scope>NUCLEOTIDE SEQUENCE</scope>
    <source>
        <strain evidence="1">PSN309</strain>
    </source>
</reference>
<gene>
    <name evidence="1" type="ORF">QBC35DRAFT_31578</name>
</gene>
<sequence length="202" mass="22464">MHLAVTTSPRRTVGTHHTTSILIVKLRWEKTVRMQQSAVDDAAQARDLKVGAVYACRKPAHQEFPTFISFGFSSAPSLDLQQFVPVLYFLRGPLVSANSPTISSVSGFRVLLNSSRMEPLNCTPSIVVSTQAATPNFRFIPSFPQPGGPWFIFSIRPGKSINFGFTPSRRIHRAHLFSSFCLISTVSASFLPFSWQHTARRP</sequence>
<keyword evidence="2" id="KW-1185">Reference proteome</keyword>
<protein>
    <submittedName>
        <fullName evidence="1">Uncharacterized protein</fullName>
    </submittedName>
</protein>
<accession>A0AAN7AGK9</accession>